<protein>
    <submittedName>
        <fullName evidence="1">(Mediterranean fruit fly) hypothetical protein</fullName>
    </submittedName>
</protein>
<gene>
    <name evidence="1" type="ORF">CCAP1982_LOCUS12967</name>
</gene>
<accession>A0A811V123</accession>
<dbReference type="EMBL" id="CAJHJT010000034">
    <property type="protein sequence ID" value="CAD7004571.1"/>
    <property type="molecule type" value="Genomic_DNA"/>
</dbReference>
<evidence type="ECO:0000313" key="1">
    <source>
        <dbReference type="EMBL" id="CAD7004571.1"/>
    </source>
</evidence>
<reference evidence="1" key="1">
    <citation type="submission" date="2020-11" db="EMBL/GenBank/DDBJ databases">
        <authorList>
            <person name="Whitehead M."/>
        </authorList>
    </citation>
    <scope>NUCLEOTIDE SEQUENCE</scope>
    <source>
        <strain evidence="1">EGII</strain>
    </source>
</reference>
<sequence>MKYLLQYSSPATTFRVQSQGKSHLLHSTATTTTTIHSTRTISAEPSNEHQYCNKSSSNNNACKIVFLIASNNNKSKSELQTRQVVVIAIVATKKQTQKEATTLKDNNQAFCDFEKLLQQQPLTILVVRCSSDDYAPSAAGCWLLPLGSLWSCVGSRAFHRASNDIDAALEEQGVEAAE</sequence>
<organism evidence="1 2">
    <name type="scientific">Ceratitis capitata</name>
    <name type="common">Mediterranean fruit fly</name>
    <name type="synonym">Tephritis capitata</name>
    <dbReference type="NCBI Taxonomy" id="7213"/>
    <lineage>
        <taxon>Eukaryota</taxon>
        <taxon>Metazoa</taxon>
        <taxon>Ecdysozoa</taxon>
        <taxon>Arthropoda</taxon>
        <taxon>Hexapoda</taxon>
        <taxon>Insecta</taxon>
        <taxon>Pterygota</taxon>
        <taxon>Neoptera</taxon>
        <taxon>Endopterygota</taxon>
        <taxon>Diptera</taxon>
        <taxon>Brachycera</taxon>
        <taxon>Muscomorpha</taxon>
        <taxon>Tephritoidea</taxon>
        <taxon>Tephritidae</taxon>
        <taxon>Ceratitis</taxon>
        <taxon>Ceratitis</taxon>
    </lineage>
</organism>
<name>A0A811V123_CERCA</name>
<comment type="caution">
    <text evidence="1">The sequence shown here is derived from an EMBL/GenBank/DDBJ whole genome shotgun (WGS) entry which is preliminary data.</text>
</comment>
<keyword evidence="2" id="KW-1185">Reference proteome</keyword>
<proteinExistence type="predicted"/>
<evidence type="ECO:0000313" key="2">
    <source>
        <dbReference type="Proteomes" id="UP000606786"/>
    </source>
</evidence>
<dbReference type="AlphaFoldDB" id="A0A811V123"/>
<dbReference type="Proteomes" id="UP000606786">
    <property type="component" value="Unassembled WGS sequence"/>
</dbReference>